<feature type="transmembrane region" description="Helical" evidence="10">
    <location>
        <begin position="74"/>
        <end position="100"/>
    </location>
</feature>
<feature type="domain" description="ABC transporter" evidence="11">
    <location>
        <begin position="594"/>
        <end position="828"/>
    </location>
</feature>
<reference evidence="13 14" key="1">
    <citation type="submission" date="2009-11" db="EMBL/GenBank/DDBJ databases">
        <title>Annotation of Allomyces macrogynus ATCC 38327.</title>
        <authorList>
            <consortium name="The Broad Institute Genome Sequencing Platform"/>
            <person name="Russ C."/>
            <person name="Cuomo C."/>
            <person name="Burger G."/>
            <person name="Gray M.W."/>
            <person name="Holland P.W.H."/>
            <person name="King N."/>
            <person name="Lang F.B.F."/>
            <person name="Roger A.J."/>
            <person name="Ruiz-Trillo I."/>
            <person name="Young S.K."/>
            <person name="Zeng Q."/>
            <person name="Gargeya S."/>
            <person name="Fitzgerald M."/>
            <person name="Haas B."/>
            <person name="Abouelleil A."/>
            <person name="Alvarado L."/>
            <person name="Arachchi H.M."/>
            <person name="Berlin A."/>
            <person name="Chapman S.B."/>
            <person name="Gearin G."/>
            <person name="Goldberg J."/>
            <person name="Griggs A."/>
            <person name="Gujja S."/>
            <person name="Hansen M."/>
            <person name="Heiman D."/>
            <person name="Howarth C."/>
            <person name="Larimer J."/>
            <person name="Lui A."/>
            <person name="MacDonald P.J.P."/>
            <person name="McCowen C."/>
            <person name="Montmayeur A."/>
            <person name="Murphy C."/>
            <person name="Neiman D."/>
            <person name="Pearson M."/>
            <person name="Priest M."/>
            <person name="Roberts A."/>
            <person name="Saif S."/>
            <person name="Shea T."/>
            <person name="Sisk P."/>
            <person name="Stolte C."/>
            <person name="Sykes S."/>
            <person name="Wortman J."/>
            <person name="Nusbaum C."/>
            <person name="Birren B."/>
        </authorList>
    </citation>
    <scope>NUCLEOTIDE SEQUENCE [LARGE SCALE GENOMIC DNA]</scope>
    <source>
        <strain evidence="13 14">ATCC 38327</strain>
    </source>
</reference>
<proteinExistence type="inferred from homology"/>
<feature type="region of interest" description="Disordered" evidence="9">
    <location>
        <begin position="833"/>
        <end position="878"/>
    </location>
</feature>
<dbReference type="GO" id="GO:0140359">
    <property type="term" value="F:ABC-type transporter activity"/>
    <property type="evidence" value="ECO:0007669"/>
    <property type="project" value="InterPro"/>
</dbReference>
<dbReference type="EMBL" id="GG745378">
    <property type="protein sequence ID" value="KNE72240.1"/>
    <property type="molecule type" value="Genomic_DNA"/>
</dbReference>
<dbReference type="PROSITE" id="PS50893">
    <property type="entry name" value="ABC_TRANSPORTER_2"/>
    <property type="match status" value="1"/>
</dbReference>
<dbReference type="GO" id="GO:0005774">
    <property type="term" value="C:vacuolar membrane"/>
    <property type="evidence" value="ECO:0007669"/>
    <property type="project" value="TreeGrafter"/>
</dbReference>
<feature type="transmembrane region" description="Helical" evidence="10">
    <location>
        <begin position="106"/>
        <end position="124"/>
    </location>
</feature>
<keyword evidence="3 10" id="KW-0812">Transmembrane</keyword>
<feature type="transmembrane region" description="Helical" evidence="10">
    <location>
        <begin position="311"/>
        <end position="330"/>
    </location>
</feature>
<dbReference type="VEuPathDB" id="FungiDB:AMAG_16722"/>
<evidence type="ECO:0000259" key="12">
    <source>
        <dbReference type="PROSITE" id="PS50929"/>
    </source>
</evidence>
<dbReference type="PROSITE" id="PS00211">
    <property type="entry name" value="ABC_TRANSPORTER_1"/>
    <property type="match status" value="1"/>
</dbReference>
<dbReference type="InterPro" id="IPR017871">
    <property type="entry name" value="ABC_transporter-like_CS"/>
</dbReference>
<dbReference type="Gene3D" id="3.40.50.300">
    <property type="entry name" value="P-loop containing nucleotide triphosphate hydrolases"/>
    <property type="match status" value="1"/>
</dbReference>
<dbReference type="Proteomes" id="UP000054350">
    <property type="component" value="Unassembled WGS sequence"/>
</dbReference>
<feature type="transmembrane region" description="Helical" evidence="10">
    <location>
        <begin position="537"/>
        <end position="558"/>
    </location>
</feature>
<dbReference type="OrthoDB" id="6500128at2759"/>
<keyword evidence="7 10" id="KW-0472">Membrane</keyword>
<dbReference type="SUPFAM" id="SSF52540">
    <property type="entry name" value="P-loop containing nucleoside triphosphate hydrolases"/>
    <property type="match status" value="1"/>
</dbReference>
<evidence type="ECO:0000256" key="6">
    <source>
        <dbReference type="ARBA" id="ARBA00022989"/>
    </source>
</evidence>
<dbReference type="Pfam" id="PF00005">
    <property type="entry name" value="ABC_tran"/>
    <property type="match status" value="1"/>
</dbReference>
<evidence type="ECO:0000256" key="8">
    <source>
        <dbReference type="ARBA" id="ARBA00024363"/>
    </source>
</evidence>
<protein>
    <submittedName>
        <fullName evidence="13">Uncharacterized protein</fullName>
    </submittedName>
</protein>
<dbReference type="PANTHER" id="PTHR24221:SF654">
    <property type="entry name" value="ATP-BINDING CASSETTE SUB-FAMILY B MEMBER 6"/>
    <property type="match status" value="1"/>
</dbReference>
<dbReference type="InterPro" id="IPR003439">
    <property type="entry name" value="ABC_transporter-like_ATP-bd"/>
</dbReference>
<evidence type="ECO:0000256" key="10">
    <source>
        <dbReference type="SAM" id="Phobius"/>
    </source>
</evidence>
<evidence type="ECO:0000256" key="2">
    <source>
        <dbReference type="ARBA" id="ARBA00022448"/>
    </source>
</evidence>
<feature type="domain" description="ABC transmembrane type-1" evidence="12">
    <location>
        <begin position="279"/>
        <end position="560"/>
    </location>
</feature>
<sequence>MATLLMDGNGPDAADWWCPTGVLRDAQWDPCTRYPAAALALFTINVLAVAFAYRQTTTVGYIRLDRARRAVRDGIWQCTRFFAATTILSLVVDAVLLVLAGLTEGVWATPLAAWTGAVLVAAWLNRAVMGVEVRKLDSFSATTAAFWVLLLVAEAFAVPDWVRNAMSDIPSTIAPYDKFLYSSYLLRVLHLFGLAITLVIVHPLTRDAAKTNVPVATAAAATADLEAGAARPAQTPPAQPQQPASDNDGGVVAEGIARLRKLLPFMWPSNHPMLQVLVLLCFATLLAGRFVMVLVPLAYKHVIDDLTIGNFPVGMIFLFAGARFLQSGFLSNLQSLLWLPVGQYTTRELSVRMFRHLHALSLRWHVHRKTGEVLRVLDRGTSSIVSLLQMLVFTLVPVLADIAVAAAYFIIQFDIYFGILVIVTMGMYIFATVVITEWRTKFRRTMIELDNRTSQIGVDSLLNFETVKYYGAEEFEIQRYEKAIRDYNRADWSSSGSLQVLNMTQTLVISLGLLAGSLLCGYRVVLGTLTIGDFIMFYTYMLQLAAPLNWFGTMYRVIQQNFIDMEKMLKLFDADVDVQDRPNARTLSLKGGTVSFSHVGFSYDPAHPALTDFTLTIPAGKTVALVGPSGGGKSTIFRLLFRFYDVQNGAIAIDGQDVRDVTQSSLRAAIGVVPQDTVLFNDTIYYNISYARPSATEEEVYRAAQAAQIHDKVLSFPKGYQTVVGERGMRLSGGEKQRVAIARTILKNPQILLLDEYSSALDTNTERHIQAAMAAVARDRTTLIIAHRLSTIVHADMIAVVKDGQVVEQGTHDELLANENGLYSELWSKQIQSNGGAGGDEAVVPDPAPVPAAQAGGSAAGATAAGPSRERHGHGRFR</sequence>
<dbReference type="InterPro" id="IPR036640">
    <property type="entry name" value="ABC1_TM_sf"/>
</dbReference>
<keyword evidence="5" id="KW-0067">ATP-binding</keyword>
<dbReference type="Pfam" id="PF00664">
    <property type="entry name" value="ABC_membrane"/>
    <property type="match status" value="1"/>
</dbReference>
<dbReference type="PANTHER" id="PTHR24221">
    <property type="entry name" value="ATP-BINDING CASSETTE SUB-FAMILY B"/>
    <property type="match status" value="1"/>
</dbReference>
<feature type="transmembrane region" description="Helical" evidence="10">
    <location>
        <begin position="136"/>
        <end position="159"/>
    </location>
</feature>
<evidence type="ECO:0000256" key="3">
    <source>
        <dbReference type="ARBA" id="ARBA00022692"/>
    </source>
</evidence>
<dbReference type="CDD" id="cd03253">
    <property type="entry name" value="ABCC_ATM1_transporter"/>
    <property type="match status" value="1"/>
</dbReference>
<comment type="subcellular location">
    <subcellularLocation>
        <location evidence="1">Membrane</location>
        <topology evidence="1">Multi-pass membrane protein</topology>
    </subcellularLocation>
</comment>
<evidence type="ECO:0000313" key="14">
    <source>
        <dbReference type="Proteomes" id="UP000054350"/>
    </source>
</evidence>
<dbReference type="InterPro" id="IPR011527">
    <property type="entry name" value="ABC1_TM_dom"/>
</dbReference>
<name>A0A0L0TC10_ALLM3</name>
<feature type="transmembrane region" description="Helical" evidence="10">
    <location>
        <begin position="507"/>
        <end position="525"/>
    </location>
</feature>
<feature type="transmembrane region" description="Helical" evidence="10">
    <location>
        <begin position="384"/>
        <end position="409"/>
    </location>
</feature>
<keyword evidence="4" id="KW-0547">Nucleotide-binding</keyword>
<dbReference type="InterPro" id="IPR003593">
    <property type="entry name" value="AAA+_ATPase"/>
</dbReference>
<dbReference type="OMA" id="YYGAEHY"/>
<keyword evidence="2" id="KW-0813">Transport</keyword>
<feature type="transmembrane region" description="Helical" evidence="10">
    <location>
        <begin position="34"/>
        <end position="53"/>
    </location>
</feature>
<evidence type="ECO:0000256" key="4">
    <source>
        <dbReference type="ARBA" id="ARBA00022741"/>
    </source>
</evidence>
<keyword evidence="14" id="KW-1185">Reference proteome</keyword>
<dbReference type="Gene3D" id="1.20.1560.10">
    <property type="entry name" value="ABC transporter type 1, transmembrane domain"/>
    <property type="match status" value="1"/>
</dbReference>
<comment type="similarity">
    <text evidence="8">Belongs to the ABC transporter superfamily. ABCB family. Heavy Metal importer (TC 3.A.1.210) subfamily.</text>
</comment>
<feature type="transmembrane region" description="Helical" evidence="10">
    <location>
        <begin position="179"/>
        <end position="201"/>
    </location>
</feature>
<dbReference type="eggNOG" id="KOG0056">
    <property type="taxonomic scope" value="Eukaryota"/>
</dbReference>
<dbReference type="SUPFAM" id="SSF90123">
    <property type="entry name" value="ABC transporter transmembrane region"/>
    <property type="match status" value="1"/>
</dbReference>
<reference evidence="14" key="2">
    <citation type="submission" date="2009-11" db="EMBL/GenBank/DDBJ databases">
        <title>The Genome Sequence of Allomyces macrogynus strain ATCC 38327.</title>
        <authorList>
            <consortium name="The Broad Institute Genome Sequencing Platform"/>
            <person name="Russ C."/>
            <person name="Cuomo C."/>
            <person name="Shea T."/>
            <person name="Young S.K."/>
            <person name="Zeng Q."/>
            <person name="Koehrsen M."/>
            <person name="Haas B."/>
            <person name="Borodovsky M."/>
            <person name="Guigo R."/>
            <person name="Alvarado L."/>
            <person name="Berlin A."/>
            <person name="Borenstein D."/>
            <person name="Chen Z."/>
            <person name="Engels R."/>
            <person name="Freedman E."/>
            <person name="Gellesch M."/>
            <person name="Goldberg J."/>
            <person name="Griggs A."/>
            <person name="Gujja S."/>
            <person name="Heiman D."/>
            <person name="Hepburn T."/>
            <person name="Howarth C."/>
            <person name="Jen D."/>
            <person name="Larson L."/>
            <person name="Lewis B."/>
            <person name="Mehta T."/>
            <person name="Park D."/>
            <person name="Pearson M."/>
            <person name="Roberts A."/>
            <person name="Saif S."/>
            <person name="Shenoy N."/>
            <person name="Sisk P."/>
            <person name="Stolte C."/>
            <person name="Sykes S."/>
            <person name="Walk T."/>
            <person name="White J."/>
            <person name="Yandava C."/>
            <person name="Burger G."/>
            <person name="Gray M.W."/>
            <person name="Holland P.W.H."/>
            <person name="King N."/>
            <person name="Lang F.B.F."/>
            <person name="Roger A.J."/>
            <person name="Ruiz-Trillo I."/>
            <person name="Lander E."/>
            <person name="Nusbaum C."/>
        </authorList>
    </citation>
    <scope>NUCLEOTIDE SEQUENCE [LARGE SCALE GENOMIC DNA]</scope>
    <source>
        <strain evidence="14">ATCC 38327</strain>
    </source>
</reference>
<accession>A0A0L0TC10</accession>
<dbReference type="InterPro" id="IPR027417">
    <property type="entry name" value="P-loop_NTPase"/>
</dbReference>
<evidence type="ECO:0000256" key="7">
    <source>
        <dbReference type="ARBA" id="ARBA00023136"/>
    </source>
</evidence>
<feature type="compositionally biased region" description="Low complexity" evidence="9">
    <location>
        <begin position="851"/>
        <end position="867"/>
    </location>
</feature>
<dbReference type="InterPro" id="IPR039421">
    <property type="entry name" value="Type_1_exporter"/>
</dbReference>
<keyword evidence="6 10" id="KW-1133">Transmembrane helix</keyword>
<dbReference type="CDD" id="cd18581">
    <property type="entry name" value="ABC_6TM_ABCB6"/>
    <property type="match status" value="1"/>
</dbReference>
<dbReference type="STRING" id="578462.A0A0L0TC10"/>
<dbReference type="GO" id="GO:0005524">
    <property type="term" value="F:ATP binding"/>
    <property type="evidence" value="ECO:0007669"/>
    <property type="project" value="UniProtKB-KW"/>
</dbReference>
<organism evidence="13 14">
    <name type="scientific">Allomyces macrogynus (strain ATCC 38327)</name>
    <name type="common">Allomyces javanicus var. macrogynus</name>
    <dbReference type="NCBI Taxonomy" id="578462"/>
    <lineage>
        <taxon>Eukaryota</taxon>
        <taxon>Fungi</taxon>
        <taxon>Fungi incertae sedis</taxon>
        <taxon>Blastocladiomycota</taxon>
        <taxon>Blastocladiomycetes</taxon>
        <taxon>Blastocladiales</taxon>
        <taxon>Blastocladiaceae</taxon>
        <taxon>Allomyces</taxon>
    </lineage>
</organism>
<dbReference type="PROSITE" id="PS50929">
    <property type="entry name" value="ABC_TM1F"/>
    <property type="match status" value="1"/>
</dbReference>
<feature type="transmembrane region" description="Helical" evidence="10">
    <location>
        <begin position="415"/>
        <end position="436"/>
    </location>
</feature>
<feature type="transmembrane region" description="Helical" evidence="10">
    <location>
        <begin position="276"/>
        <end position="299"/>
    </location>
</feature>
<evidence type="ECO:0000259" key="11">
    <source>
        <dbReference type="PROSITE" id="PS50893"/>
    </source>
</evidence>
<gene>
    <name evidence="13" type="ORF">AMAG_16722</name>
</gene>
<evidence type="ECO:0000256" key="1">
    <source>
        <dbReference type="ARBA" id="ARBA00004141"/>
    </source>
</evidence>
<dbReference type="AlphaFoldDB" id="A0A0L0TC10"/>
<evidence type="ECO:0000313" key="13">
    <source>
        <dbReference type="EMBL" id="KNE72240.1"/>
    </source>
</evidence>
<dbReference type="FunFam" id="3.40.50.300:FF:000186">
    <property type="entry name" value="ATP-binding cassette sub-family B member 7, mitochondrial"/>
    <property type="match status" value="1"/>
</dbReference>
<evidence type="ECO:0000256" key="5">
    <source>
        <dbReference type="ARBA" id="ARBA00022840"/>
    </source>
</evidence>
<evidence type="ECO:0000256" key="9">
    <source>
        <dbReference type="SAM" id="MobiDB-lite"/>
    </source>
</evidence>
<dbReference type="SMART" id="SM00382">
    <property type="entry name" value="AAA"/>
    <property type="match status" value="1"/>
</dbReference>
<dbReference type="GO" id="GO:0016887">
    <property type="term" value="F:ATP hydrolysis activity"/>
    <property type="evidence" value="ECO:0007669"/>
    <property type="project" value="InterPro"/>
</dbReference>